<dbReference type="STRING" id="980561.A1359_03050"/>
<dbReference type="Proteomes" id="UP000078476">
    <property type="component" value="Unassembled WGS sequence"/>
</dbReference>
<organism evidence="7 8">
    <name type="scientific">Methylomonas lenta</name>
    <dbReference type="NCBI Taxonomy" id="980561"/>
    <lineage>
        <taxon>Bacteria</taxon>
        <taxon>Pseudomonadati</taxon>
        <taxon>Pseudomonadota</taxon>
        <taxon>Gammaproteobacteria</taxon>
        <taxon>Methylococcales</taxon>
        <taxon>Methylococcaceae</taxon>
        <taxon>Methylomonas</taxon>
    </lineage>
</organism>
<evidence type="ECO:0000313" key="7">
    <source>
        <dbReference type="EMBL" id="OAI20455.1"/>
    </source>
</evidence>
<evidence type="ECO:0000259" key="5">
    <source>
        <dbReference type="Pfam" id="PF04376"/>
    </source>
</evidence>
<dbReference type="InterPro" id="IPR017138">
    <property type="entry name" value="Asp_Glu_LeuTrfase"/>
</dbReference>
<dbReference type="GO" id="GO:0008914">
    <property type="term" value="F:leucyl-tRNA--protein transferase activity"/>
    <property type="evidence" value="ECO:0007669"/>
    <property type="project" value="UniProtKB-UniRule"/>
</dbReference>
<evidence type="ECO:0000256" key="2">
    <source>
        <dbReference type="ARBA" id="ARBA00022679"/>
    </source>
</evidence>
<dbReference type="PANTHER" id="PTHR21367">
    <property type="entry name" value="ARGININE-TRNA-PROTEIN TRANSFERASE 1"/>
    <property type="match status" value="1"/>
</dbReference>
<dbReference type="PIRSF" id="PIRSF037208">
    <property type="entry name" value="ATE_pro_prd"/>
    <property type="match status" value="1"/>
</dbReference>
<dbReference type="OrthoDB" id="9782022at2"/>
<feature type="domain" description="N-end rule aminoacyl transferase C-terminal" evidence="6">
    <location>
        <begin position="103"/>
        <end position="223"/>
    </location>
</feature>
<dbReference type="Pfam" id="PF04376">
    <property type="entry name" value="ATE_N"/>
    <property type="match status" value="1"/>
</dbReference>
<comment type="subcellular location">
    <subcellularLocation>
        <location evidence="4">Cytoplasm</location>
    </subcellularLocation>
</comment>
<comment type="catalytic activity">
    <reaction evidence="4">
        <text>N-terminal L-glutamyl-[protein] + L-leucyl-tRNA(Leu) = N-terminal L-leucyl-L-glutamyl-[protein] + tRNA(Leu) + H(+)</text>
        <dbReference type="Rhea" id="RHEA:50412"/>
        <dbReference type="Rhea" id="RHEA-COMP:9613"/>
        <dbReference type="Rhea" id="RHEA-COMP:9622"/>
        <dbReference type="Rhea" id="RHEA-COMP:12664"/>
        <dbReference type="Rhea" id="RHEA-COMP:12668"/>
        <dbReference type="ChEBI" id="CHEBI:15378"/>
        <dbReference type="ChEBI" id="CHEBI:64721"/>
        <dbReference type="ChEBI" id="CHEBI:78442"/>
        <dbReference type="ChEBI" id="CHEBI:78494"/>
        <dbReference type="ChEBI" id="CHEBI:133041"/>
        <dbReference type="EC" id="2.3.2.29"/>
    </reaction>
</comment>
<evidence type="ECO:0000256" key="1">
    <source>
        <dbReference type="ARBA" id="ARBA00022490"/>
    </source>
</evidence>
<protein>
    <recommendedName>
        <fullName evidence="4">Aspartate/glutamate leucyltransferase</fullName>
        <ecNumber evidence="4">2.3.2.29</ecNumber>
    </recommendedName>
</protein>
<sequence length="233" mass="27089">MISLPLWLTAENACSYLTGKLSQSAVVHPDFDMDTPLYAQLLEQGFRRSGSQVYKPYCNNCQACIPTRLPVAVFQPNRKQRRCSQRNKHTQVVIKTAEFNERHFDLYRRYQIARHDKTQATEISREDYLHFLGSTWCDTWFVEFLIEGQLAAVAIVDVLENALSAVYTFFDPAFNDYSPGVFAVLWQIETARQHQLEHVYLGFWIADCRKMSYKTQYQPLEGLIAGKWQNIKS</sequence>
<comment type="similarity">
    <text evidence="4">Belongs to the R-transferase family. Bpt subfamily.</text>
</comment>
<gene>
    <name evidence="4" type="primary">bpt</name>
    <name evidence="7" type="ORF">A1359_03050</name>
</gene>
<keyword evidence="8" id="KW-1185">Reference proteome</keyword>
<dbReference type="InterPro" id="IPR007472">
    <property type="entry name" value="N-end_Aminoacyl_Trfase_C"/>
</dbReference>
<proteinExistence type="inferred from homology"/>
<evidence type="ECO:0000259" key="6">
    <source>
        <dbReference type="Pfam" id="PF04377"/>
    </source>
</evidence>
<dbReference type="SUPFAM" id="SSF55729">
    <property type="entry name" value="Acyl-CoA N-acyltransferases (Nat)"/>
    <property type="match status" value="1"/>
</dbReference>
<comment type="function">
    <text evidence="4">Functions in the N-end rule pathway of protein degradation where it conjugates Leu from its aminoacyl-tRNA to the N-termini of proteins containing an N-terminal aspartate or glutamate.</text>
</comment>
<dbReference type="PANTHER" id="PTHR21367:SF1">
    <property type="entry name" value="ARGINYL-TRNA--PROTEIN TRANSFERASE 1"/>
    <property type="match status" value="1"/>
</dbReference>
<dbReference type="NCBIfam" id="NF002346">
    <property type="entry name" value="PRK01305.2-3"/>
    <property type="match status" value="1"/>
</dbReference>
<dbReference type="NCBIfam" id="NF002341">
    <property type="entry name" value="PRK01305.1-1"/>
    <property type="match status" value="1"/>
</dbReference>
<keyword evidence="1 4" id="KW-0963">Cytoplasm</keyword>
<keyword evidence="2 4" id="KW-0808">Transferase</keyword>
<dbReference type="EC" id="2.3.2.29" evidence="4"/>
<dbReference type="Pfam" id="PF04377">
    <property type="entry name" value="ATE_C"/>
    <property type="match status" value="1"/>
</dbReference>
<dbReference type="GO" id="GO:0071596">
    <property type="term" value="P:ubiquitin-dependent protein catabolic process via the N-end rule pathway"/>
    <property type="evidence" value="ECO:0007669"/>
    <property type="project" value="InterPro"/>
</dbReference>
<dbReference type="EMBL" id="LUUI01000044">
    <property type="protein sequence ID" value="OAI20455.1"/>
    <property type="molecule type" value="Genomic_DNA"/>
</dbReference>
<name>A0A177NR50_9GAMM</name>
<dbReference type="NCBIfam" id="NF002342">
    <property type="entry name" value="PRK01305.1-3"/>
    <property type="match status" value="1"/>
</dbReference>
<dbReference type="InterPro" id="IPR007471">
    <property type="entry name" value="N-end_Aminoacyl_Trfase_N"/>
</dbReference>
<feature type="domain" description="N-end aminoacyl transferase N-terminal" evidence="5">
    <location>
        <begin position="13"/>
        <end position="82"/>
    </location>
</feature>
<dbReference type="GO" id="GO:0004057">
    <property type="term" value="F:arginyl-tRNA--protein transferase activity"/>
    <property type="evidence" value="ECO:0007669"/>
    <property type="project" value="InterPro"/>
</dbReference>
<reference evidence="7 8" key="1">
    <citation type="submission" date="2016-03" db="EMBL/GenBank/DDBJ databases">
        <authorList>
            <person name="Ploux O."/>
        </authorList>
    </citation>
    <scope>NUCLEOTIDE SEQUENCE [LARGE SCALE GENOMIC DNA]</scope>
    <source>
        <strain evidence="7 8">R-45370</strain>
    </source>
</reference>
<comment type="catalytic activity">
    <reaction evidence="4">
        <text>N-terminal L-aspartyl-[protein] + L-leucyl-tRNA(Leu) = N-terminal L-leucyl-L-aspartyl-[protein] + tRNA(Leu) + H(+)</text>
        <dbReference type="Rhea" id="RHEA:50420"/>
        <dbReference type="Rhea" id="RHEA-COMP:9613"/>
        <dbReference type="Rhea" id="RHEA-COMP:9622"/>
        <dbReference type="Rhea" id="RHEA-COMP:12669"/>
        <dbReference type="Rhea" id="RHEA-COMP:12674"/>
        <dbReference type="ChEBI" id="CHEBI:15378"/>
        <dbReference type="ChEBI" id="CHEBI:64720"/>
        <dbReference type="ChEBI" id="CHEBI:78442"/>
        <dbReference type="ChEBI" id="CHEBI:78494"/>
        <dbReference type="ChEBI" id="CHEBI:133042"/>
        <dbReference type="EC" id="2.3.2.29"/>
    </reaction>
</comment>
<evidence type="ECO:0000256" key="4">
    <source>
        <dbReference type="HAMAP-Rule" id="MF_00689"/>
    </source>
</evidence>
<dbReference type="AlphaFoldDB" id="A0A177NR50"/>
<evidence type="ECO:0000256" key="3">
    <source>
        <dbReference type="ARBA" id="ARBA00023315"/>
    </source>
</evidence>
<dbReference type="InterPro" id="IPR016181">
    <property type="entry name" value="Acyl_CoA_acyltransferase"/>
</dbReference>
<evidence type="ECO:0000313" key="8">
    <source>
        <dbReference type="Proteomes" id="UP000078476"/>
    </source>
</evidence>
<dbReference type="RefSeq" id="WP_066977747.1">
    <property type="nucleotide sequence ID" value="NZ_LUUI01000044.1"/>
</dbReference>
<dbReference type="GO" id="GO:0005737">
    <property type="term" value="C:cytoplasm"/>
    <property type="evidence" value="ECO:0007669"/>
    <property type="project" value="UniProtKB-SubCell"/>
</dbReference>
<keyword evidence="3 4" id="KW-0012">Acyltransferase</keyword>
<dbReference type="InterPro" id="IPR030700">
    <property type="entry name" value="N-end_Aminoacyl_Trfase"/>
</dbReference>
<comment type="caution">
    <text evidence="7">The sequence shown here is derived from an EMBL/GenBank/DDBJ whole genome shotgun (WGS) entry which is preliminary data.</text>
</comment>
<accession>A0A177NR50</accession>
<dbReference type="HAMAP" id="MF_00689">
    <property type="entry name" value="Bpt"/>
    <property type="match status" value="1"/>
</dbReference>